<protein>
    <submittedName>
        <fullName evidence="1">Uncharacterized protein</fullName>
    </submittedName>
</protein>
<organism evidence="1 2">
    <name type="scientific">Fusarium decemcellulare</name>
    <dbReference type="NCBI Taxonomy" id="57161"/>
    <lineage>
        <taxon>Eukaryota</taxon>
        <taxon>Fungi</taxon>
        <taxon>Dikarya</taxon>
        <taxon>Ascomycota</taxon>
        <taxon>Pezizomycotina</taxon>
        <taxon>Sordariomycetes</taxon>
        <taxon>Hypocreomycetidae</taxon>
        <taxon>Hypocreales</taxon>
        <taxon>Nectriaceae</taxon>
        <taxon>Fusarium</taxon>
        <taxon>Fusarium decemcellulare species complex</taxon>
    </lineage>
</organism>
<gene>
    <name evidence="1" type="ORF">NM208_g5756</name>
</gene>
<comment type="caution">
    <text evidence="1">The sequence shown here is derived from an EMBL/GenBank/DDBJ whole genome shotgun (WGS) entry which is preliminary data.</text>
</comment>
<sequence>MASLLRRIPWPGRVWKPLTFSNPNFKRIALDEKIEEELFPDYVASRYYPVRIGEVIRDRYQIVGKLGFGASSTVWLAHDLDGRRHVALKLFVHPQPMGQQLEQEVTMYKRISAVSAKHPGRSAVRELLDSFDVAGPDGSHREETAPASSGRCPPSPFLALDFLHTECKIIHTDIKADNIMFGIEDDSVFSAFEEQEQLNPCPRKVVDGRTTYVSRELQMPKIWGAPVLCDFGSAVIGGVEHLEDIQPDIYRAPEVILEAPWSYEVDIWNAGCMIWDLFESGHLFTGYDPETHTYRSRAHLAEIIALLGQPPQALLHSGKSSHKFFTDQGDLRKDIALPERTSLKEKEIGLQGENQEKFLAMMRKMLHWDPLKRSSAKELFDDQWIVENTHYSVLESFSRNNLPIAIITAYFTLGNLSSNMAADSTQNLEENINLNLELSQAAEQQPEPETIPWMITKWCNEAGLHLVDARAYGGDWEKWAQIELLLFLSQEQMVPINLFPPCLQGYTFDRQRSDKLPDKDWIIDLWLKSPTPSQDQPNYAVELKCRQVCDQTSPMFRAEFKRAINKCSKGSPVPSTTTFAVAITHDINDCRYWKGFDNVFYYQEPSTEVFVIWCET</sequence>
<evidence type="ECO:0000313" key="2">
    <source>
        <dbReference type="Proteomes" id="UP001148629"/>
    </source>
</evidence>
<keyword evidence="2" id="KW-1185">Reference proteome</keyword>
<proteinExistence type="predicted"/>
<evidence type="ECO:0000313" key="1">
    <source>
        <dbReference type="EMBL" id="KAJ3538771.1"/>
    </source>
</evidence>
<name>A0ACC1SFP7_9HYPO</name>
<reference evidence="1" key="1">
    <citation type="submission" date="2022-08" db="EMBL/GenBank/DDBJ databases">
        <title>Genome Sequence of Fusarium decemcellulare.</title>
        <authorList>
            <person name="Buettner E."/>
        </authorList>
    </citation>
    <scope>NUCLEOTIDE SEQUENCE</scope>
    <source>
        <strain evidence="1">Babe19</strain>
    </source>
</reference>
<accession>A0ACC1SFP7</accession>
<dbReference type="EMBL" id="JANRMS010000498">
    <property type="protein sequence ID" value="KAJ3538771.1"/>
    <property type="molecule type" value="Genomic_DNA"/>
</dbReference>
<dbReference type="Proteomes" id="UP001148629">
    <property type="component" value="Unassembled WGS sequence"/>
</dbReference>